<evidence type="ECO:0000313" key="13">
    <source>
        <dbReference type="EMBL" id="TRD21841.1"/>
    </source>
</evidence>
<organism evidence="13 14">
    <name type="scientific">Palleronia caenipelagi</name>
    <dbReference type="NCBI Taxonomy" id="2489174"/>
    <lineage>
        <taxon>Bacteria</taxon>
        <taxon>Pseudomonadati</taxon>
        <taxon>Pseudomonadota</taxon>
        <taxon>Alphaproteobacteria</taxon>
        <taxon>Rhodobacterales</taxon>
        <taxon>Roseobacteraceae</taxon>
        <taxon>Palleronia</taxon>
    </lineage>
</organism>
<evidence type="ECO:0000256" key="1">
    <source>
        <dbReference type="ARBA" id="ARBA00002056"/>
    </source>
</evidence>
<dbReference type="NCBIfam" id="TIGR00215">
    <property type="entry name" value="lpxB"/>
    <property type="match status" value="1"/>
</dbReference>
<evidence type="ECO:0000256" key="4">
    <source>
        <dbReference type="ARBA" id="ARBA00020902"/>
    </source>
</evidence>
<evidence type="ECO:0000256" key="3">
    <source>
        <dbReference type="ARBA" id="ARBA00012687"/>
    </source>
</evidence>
<dbReference type="PANTHER" id="PTHR30372:SF4">
    <property type="entry name" value="LIPID-A-DISACCHARIDE SYNTHASE, MITOCHONDRIAL-RELATED"/>
    <property type="match status" value="1"/>
</dbReference>
<keyword evidence="8 11" id="KW-0808">Transferase</keyword>
<dbReference type="OrthoDB" id="9801642at2"/>
<comment type="pathway">
    <text evidence="11">Bacterial outer membrane biogenesis; LPS lipid A biosynthesis.</text>
</comment>
<dbReference type="GO" id="GO:0008915">
    <property type="term" value="F:lipid-A-disaccharide synthase activity"/>
    <property type="evidence" value="ECO:0007669"/>
    <property type="project" value="UniProtKB-UniRule"/>
</dbReference>
<name>A0A547Q638_9RHOB</name>
<dbReference type="SUPFAM" id="SSF53756">
    <property type="entry name" value="UDP-Glycosyltransferase/glycogen phosphorylase"/>
    <property type="match status" value="1"/>
</dbReference>
<dbReference type="GO" id="GO:0005543">
    <property type="term" value="F:phospholipid binding"/>
    <property type="evidence" value="ECO:0007669"/>
    <property type="project" value="TreeGrafter"/>
</dbReference>
<dbReference type="UniPathway" id="UPA00973"/>
<dbReference type="InterPro" id="IPR003835">
    <property type="entry name" value="Glyco_trans_19"/>
</dbReference>
<keyword evidence="7 11" id="KW-0328">Glycosyltransferase</keyword>
<keyword evidence="5 11" id="KW-0444">Lipid biosynthesis</keyword>
<keyword evidence="6 11" id="KW-0441">Lipid A biosynthesis</keyword>
<dbReference type="PANTHER" id="PTHR30372">
    <property type="entry name" value="LIPID-A-DISACCHARIDE SYNTHASE"/>
    <property type="match status" value="1"/>
</dbReference>
<dbReference type="GO" id="GO:0009245">
    <property type="term" value="P:lipid A biosynthetic process"/>
    <property type="evidence" value="ECO:0007669"/>
    <property type="project" value="UniProtKB-UniRule"/>
</dbReference>
<comment type="caution">
    <text evidence="13">The sequence shown here is derived from an EMBL/GenBank/DDBJ whole genome shotgun (WGS) entry which is preliminary data.</text>
</comment>
<protein>
    <recommendedName>
        <fullName evidence="4 11">Lipid-A-disaccharide synthase</fullName>
        <ecNumber evidence="3 11">2.4.1.182</ecNumber>
    </recommendedName>
</protein>
<dbReference type="HAMAP" id="MF_00392">
    <property type="entry name" value="LpxB"/>
    <property type="match status" value="1"/>
</dbReference>
<comment type="catalytic activity">
    <reaction evidence="10 11">
        <text>a lipid X + a UDP-2-N,3-O-bis[(3R)-3-hydroxyacyl]-alpha-D-glucosamine = a lipid A disaccharide + UDP + H(+)</text>
        <dbReference type="Rhea" id="RHEA:67828"/>
        <dbReference type="ChEBI" id="CHEBI:15378"/>
        <dbReference type="ChEBI" id="CHEBI:58223"/>
        <dbReference type="ChEBI" id="CHEBI:137748"/>
        <dbReference type="ChEBI" id="CHEBI:176338"/>
        <dbReference type="ChEBI" id="CHEBI:176343"/>
        <dbReference type="EC" id="2.4.1.182"/>
    </reaction>
</comment>
<dbReference type="Proteomes" id="UP000318590">
    <property type="component" value="Unassembled WGS sequence"/>
</dbReference>
<keyword evidence="9 11" id="KW-0443">Lipid metabolism</keyword>
<dbReference type="EC" id="2.4.1.182" evidence="3 11"/>
<feature type="region of interest" description="Disordered" evidence="12">
    <location>
        <begin position="1"/>
        <end position="34"/>
    </location>
</feature>
<keyword evidence="14" id="KW-1185">Reference proteome</keyword>
<dbReference type="AlphaFoldDB" id="A0A547Q638"/>
<accession>A0A547Q638</accession>
<feature type="compositionally biased region" description="Basic and acidic residues" evidence="12">
    <location>
        <begin position="1"/>
        <end position="29"/>
    </location>
</feature>
<reference evidence="13 14" key="1">
    <citation type="submission" date="2019-06" db="EMBL/GenBank/DDBJ databases">
        <title>Paenimaribius caenipelagi gen. nov., sp. nov., isolated from a tidal flat.</title>
        <authorList>
            <person name="Yoon J.-H."/>
        </authorList>
    </citation>
    <scope>NUCLEOTIDE SEQUENCE [LARGE SCALE GENOMIC DNA]</scope>
    <source>
        <strain evidence="13 14">JBTF-M29</strain>
    </source>
</reference>
<evidence type="ECO:0000256" key="12">
    <source>
        <dbReference type="SAM" id="MobiDB-lite"/>
    </source>
</evidence>
<sequence length="421" mass="44492">MAGRGGRAEGCRSGRWGRHDPRPGGHDCGGRPAGPVPRGAGVKVFVIAGEASGDLLGAAVMDGLRQLVPDVCFVGVGGAEMTARGFSSLFPMDELSVMGLAEVLPRYPALRRRMVETVDAVLAEKPDILLTIDSPDFCLRVAKRVRAVRMIRTVHYVAPSVWAWRAGRAQKMARHVDQVLALLPFEPPYMEAAGLRCDFVGHPIATQSEVSPARIAAFRSDHGLGDAPVLLVLPGSRQSEVARLAPIFGAALRDICDTHPELRPLVIAAPGRADQLAEATADWPQATSVLTPSDISEKQAAFAAADAALAASGTVSLELAAARTPMVIAYTMSWLSWQILSRMVRVDTVTLVNLIVGEKIVPEFLGPACRAKSIANAVGDLLDTPNGQTAALTQTMEALGKGGEPPGLRAARAILDGMKVS</sequence>
<evidence type="ECO:0000313" key="14">
    <source>
        <dbReference type="Proteomes" id="UP000318590"/>
    </source>
</evidence>
<evidence type="ECO:0000256" key="10">
    <source>
        <dbReference type="ARBA" id="ARBA00048975"/>
    </source>
</evidence>
<evidence type="ECO:0000256" key="9">
    <source>
        <dbReference type="ARBA" id="ARBA00023098"/>
    </source>
</evidence>
<dbReference type="GO" id="GO:0016020">
    <property type="term" value="C:membrane"/>
    <property type="evidence" value="ECO:0007669"/>
    <property type="project" value="GOC"/>
</dbReference>
<gene>
    <name evidence="11 13" type="primary">lpxB</name>
    <name evidence="13" type="ORF">FEV53_07260</name>
</gene>
<evidence type="ECO:0000256" key="11">
    <source>
        <dbReference type="HAMAP-Rule" id="MF_00392"/>
    </source>
</evidence>
<evidence type="ECO:0000256" key="8">
    <source>
        <dbReference type="ARBA" id="ARBA00022679"/>
    </source>
</evidence>
<evidence type="ECO:0000256" key="2">
    <source>
        <dbReference type="ARBA" id="ARBA00007868"/>
    </source>
</evidence>
<evidence type="ECO:0000256" key="7">
    <source>
        <dbReference type="ARBA" id="ARBA00022676"/>
    </source>
</evidence>
<evidence type="ECO:0000256" key="5">
    <source>
        <dbReference type="ARBA" id="ARBA00022516"/>
    </source>
</evidence>
<comment type="function">
    <text evidence="1 11">Condensation of UDP-2,3-diacylglucosamine and 2,3-diacylglucosamine-1-phosphate to form lipid A disaccharide, a precursor of lipid A, a phosphorylated glycolipid that anchors the lipopolysaccharide to the outer membrane of the cell.</text>
</comment>
<proteinExistence type="inferred from homology"/>
<evidence type="ECO:0000256" key="6">
    <source>
        <dbReference type="ARBA" id="ARBA00022556"/>
    </source>
</evidence>
<dbReference type="EMBL" id="VFSV01000009">
    <property type="protein sequence ID" value="TRD21841.1"/>
    <property type="molecule type" value="Genomic_DNA"/>
</dbReference>
<comment type="similarity">
    <text evidence="2 11">Belongs to the LpxB family.</text>
</comment>
<dbReference type="Pfam" id="PF02684">
    <property type="entry name" value="LpxB"/>
    <property type="match status" value="1"/>
</dbReference>